<dbReference type="Gene3D" id="1.10.357.10">
    <property type="entry name" value="Tetracycline Repressor, domain 2"/>
    <property type="match status" value="1"/>
</dbReference>
<dbReference type="AlphaFoldDB" id="A0A2A4G832"/>
<evidence type="ECO:0000256" key="1">
    <source>
        <dbReference type="ARBA" id="ARBA00023125"/>
    </source>
</evidence>
<evidence type="ECO:0000313" key="4">
    <source>
        <dbReference type="EMBL" id="PCE64593.1"/>
    </source>
</evidence>
<dbReference type="Proteomes" id="UP000219559">
    <property type="component" value="Unassembled WGS sequence"/>
</dbReference>
<dbReference type="SUPFAM" id="SSF46689">
    <property type="entry name" value="Homeodomain-like"/>
    <property type="match status" value="1"/>
</dbReference>
<organism evidence="4 5">
    <name type="scientific">Sediminicola luteus</name>
    <dbReference type="NCBI Taxonomy" id="319238"/>
    <lineage>
        <taxon>Bacteria</taxon>
        <taxon>Pseudomonadati</taxon>
        <taxon>Bacteroidota</taxon>
        <taxon>Flavobacteriia</taxon>
        <taxon>Flavobacteriales</taxon>
        <taxon>Flavobacteriaceae</taxon>
        <taxon>Sediminicola</taxon>
    </lineage>
</organism>
<dbReference type="InterPro" id="IPR054422">
    <property type="entry name" value="TetR-like_HI_0893_C"/>
</dbReference>
<evidence type="ECO:0000256" key="2">
    <source>
        <dbReference type="PROSITE-ProRule" id="PRU00335"/>
    </source>
</evidence>
<dbReference type="PRINTS" id="PR00455">
    <property type="entry name" value="HTHTETR"/>
</dbReference>
<feature type="DNA-binding region" description="H-T-H motif" evidence="2">
    <location>
        <begin position="29"/>
        <end position="48"/>
    </location>
</feature>
<dbReference type="InterPro" id="IPR009057">
    <property type="entry name" value="Homeodomain-like_sf"/>
</dbReference>
<sequence length="188" mass="21507">MRLKDETKRKQIIECTLDMVHQTGLSGLKMAALARKVGLSPATLYIYFKNKEDLVLSVYDEVLGTQEVFLKAHTAEPIPIRAKLKKVWLQWFHFNINNIKEKSFIEQVKQSPYYKRQKIHDRGEAYSLVSALFQTAKADGTIKALDNEVLIAATLASLTMSAQLVRDGKMALKDSNQLFDLYWDGIKR</sequence>
<dbReference type="Pfam" id="PF22604">
    <property type="entry name" value="TetR_HI_0893_C"/>
    <property type="match status" value="1"/>
</dbReference>
<comment type="caution">
    <text evidence="4">The sequence shown here is derived from an EMBL/GenBank/DDBJ whole genome shotgun (WGS) entry which is preliminary data.</text>
</comment>
<dbReference type="GO" id="GO:0003700">
    <property type="term" value="F:DNA-binding transcription factor activity"/>
    <property type="evidence" value="ECO:0007669"/>
    <property type="project" value="TreeGrafter"/>
</dbReference>
<gene>
    <name evidence="4" type="ORF">B7P33_09955</name>
</gene>
<protein>
    <recommendedName>
        <fullName evidence="3">HTH tetR-type domain-containing protein</fullName>
    </recommendedName>
</protein>
<dbReference type="PANTHER" id="PTHR30055:SF207">
    <property type="entry name" value="HTH-TYPE TRANSCRIPTIONAL REPRESSOR FATR"/>
    <property type="match status" value="1"/>
</dbReference>
<proteinExistence type="predicted"/>
<keyword evidence="1 2" id="KW-0238">DNA-binding</keyword>
<accession>A0A2A4G832</accession>
<dbReference type="Pfam" id="PF00440">
    <property type="entry name" value="TetR_N"/>
    <property type="match status" value="1"/>
</dbReference>
<reference evidence="4 5" key="1">
    <citation type="submission" date="2017-04" db="EMBL/GenBank/DDBJ databases">
        <title>A new member of the family Flavobacteriaceae isolated from ascidians.</title>
        <authorList>
            <person name="Chen L."/>
        </authorList>
    </citation>
    <scope>NUCLEOTIDE SEQUENCE [LARGE SCALE GENOMIC DNA]</scope>
    <source>
        <strain evidence="4 5">HQA918</strain>
    </source>
</reference>
<dbReference type="OrthoDB" id="6430772at2"/>
<name>A0A2A4G832_9FLAO</name>
<evidence type="ECO:0000259" key="3">
    <source>
        <dbReference type="PROSITE" id="PS50977"/>
    </source>
</evidence>
<feature type="domain" description="HTH tetR-type" evidence="3">
    <location>
        <begin position="6"/>
        <end position="66"/>
    </location>
</feature>
<dbReference type="EMBL" id="NBWU01000003">
    <property type="protein sequence ID" value="PCE64593.1"/>
    <property type="molecule type" value="Genomic_DNA"/>
</dbReference>
<dbReference type="GO" id="GO:0000976">
    <property type="term" value="F:transcription cis-regulatory region binding"/>
    <property type="evidence" value="ECO:0007669"/>
    <property type="project" value="TreeGrafter"/>
</dbReference>
<keyword evidence="5" id="KW-1185">Reference proteome</keyword>
<evidence type="ECO:0000313" key="5">
    <source>
        <dbReference type="Proteomes" id="UP000219559"/>
    </source>
</evidence>
<dbReference type="PANTHER" id="PTHR30055">
    <property type="entry name" value="HTH-TYPE TRANSCRIPTIONAL REGULATOR RUTR"/>
    <property type="match status" value="1"/>
</dbReference>
<dbReference type="InterPro" id="IPR001647">
    <property type="entry name" value="HTH_TetR"/>
</dbReference>
<dbReference type="RefSeq" id="WP_097440707.1">
    <property type="nucleotide sequence ID" value="NZ_KZ300476.1"/>
</dbReference>
<dbReference type="PROSITE" id="PS50977">
    <property type="entry name" value="HTH_TETR_2"/>
    <property type="match status" value="1"/>
</dbReference>
<dbReference type="InterPro" id="IPR050109">
    <property type="entry name" value="HTH-type_TetR-like_transc_reg"/>
</dbReference>